<feature type="region of interest" description="Disordered" evidence="1">
    <location>
        <begin position="1"/>
        <end position="20"/>
    </location>
</feature>
<proteinExistence type="predicted"/>
<sequence>MNEKSVSKVSTSKSSDTDPKKPIVLFKCFIKTQVGRNPENRLEIQVHSDISKVLHNPTRQSYGKKLL</sequence>
<keyword evidence="3" id="KW-1185">Reference proteome</keyword>
<organism evidence="2 3">
    <name type="scientific">Brachionus plicatilis</name>
    <name type="common">Marine rotifer</name>
    <name type="synonym">Brachionus muelleri</name>
    <dbReference type="NCBI Taxonomy" id="10195"/>
    <lineage>
        <taxon>Eukaryota</taxon>
        <taxon>Metazoa</taxon>
        <taxon>Spiralia</taxon>
        <taxon>Gnathifera</taxon>
        <taxon>Rotifera</taxon>
        <taxon>Eurotatoria</taxon>
        <taxon>Monogononta</taxon>
        <taxon>Pseudotrocha</taxon>
        <taxon>Ploima</taxon>
        <taxon>Brachionidae</taxon>
        <taxon>Brachionus</taxon>
    </lineage>
</organism>
<protein>
    <submittedName>
        <fullName evidence="2">Uncharacterized protein</fullName>
    </submittedName>
</protein>
<name>A0A3M7S1T8_BRAPC</name>
<evidence type="ECO:0000313" key="2">
    <source>
        <dbReference type="EMBL" id="RNA29722.1"/>
    </source>
</evidence>
<accession>A0A3M7S1T8</accession>
<dbReference type="EMBL" id="REGN01002174">
    <property type="protein sequence ID" value="RNA29722.1"/>
    <property type="molecule type" value="Genomic_DNA"/>
</dbReference>
<comment type="caution">
    <text evidence="2">The sequence shown here is derived from an EMBL/GenBank/DDBJ whole genome shotgun (WGS) entry which is preliminary data.</text>
</comment>
<gene>
    <name evidence="2" type="ORF">BpHYR1_005747</name>
</gene>
<dbReference type="Proteomes" id="UP000276133">
    <property type="component" value="Unassembled WGS sequence"/>
</dbReference>
<evidence type="ECO:0000313" key="3">
    <source>
        <dbReference type="Proteomes" id="UP000276133"/>
    </source>
</evidence>
<evidence type="ECO:0000256" key="1">
    <source>
        <dbReference type="SAM" id="MobiDB-lite"/>
    </source>
</evidence>
<dbReference type="AlphaFoldDB" id="A0A3M7S1T8"/>
<reference evidence="2 3" key="1">
    <citation type="journal article" date="2018" name="Sci. Rep.">
        <title>Genomic signatures of local adaptation to the degree of environmental predictability in rotifers.</title>
        <authorList>
            <person name="Franch-Gras L."/>
            <person name="Hahn C."/>
            <person name="Garcia-Roger E.M."/>
            <person name="Carmona M.J."/>
            <person name="Serra M."/>
            <person name="Gomez A."/>
        </authorList>
    </citation>
    <scope>NUCLEOTIDE SEQUENCE [LARGE SCALE GENOMIC DNA]</scope>
    <source>
        <strain evidence="2">HYR1</strain>
    </source>
</reference>